<gene>
    <name evidence="1" type="ORF">L2E82_03667</name>
</gene>
<dbReference type="Proteomes" id="UP001055811">
    <property type="component" value="Linkage Group LG01"/>
</dbReference>
<comment type="caution">
    <text evidence="1">The sequence shown here is derived from an EMBL/GenBank/DDBJ whole genome shotgun (WGS) entry which is preliminary data.</text>
</comment>
<evidence type="ECO:0000313" key="1">
    <source>
        <dbReference type="EMBL" id="KAI3790552.1"/>
    </source>
</evidence>
<organism evidence="1 2">
    <name type="scientific">Cichorium intybus</name>
    <name type="common">Chicory</name>
    <dbReference type="NCBI Taxonomy" id="13427"/>
    <lineage>
        <taxon>Eukaryota</taxon>
        <taxon>Viridiplantae</taxon>
        <taxon>Streptophyta</taxon>
        <taxon>Embryophyta</taxon>
        <taxon>Tracheophyta</taxon>
        <taxon>Spermatophyta</taxon>
        <taxon>Magnoliopsida</taxon>
        <taxon>eudicotyledons</taxon>
        <taxon>Gunneridae</taxon>
        <taxon>Pentapetalae</taxon>
        <taxon>asterids</taxon>
        <taxon>campanulids</taxon>
        <taxon>Asterales</taxon>
        <taxon>Asteraceae</taxon>
        <taxon>Cichorioideae</taxon>
        <taxon>Cichorieae</taxon>
        <taxon>Cichoriinae</taxon>
        <taxon>Cichorium</taxon>
    </lineage>
</organism>
<keyword evidence="2" id="KW-1185">Reference proteome</keyword>
<evidence type="ECO:0000313" key="2">
    <source>
        <dbReference type="Proteomes" id="UP001055811"/>
    </source>
</evidence>
<name>A0ACB9H478_CICIN</name>
<reference evidence="2" key="1">
    <citation type="journal article" date="2022" name="Mol. Ecol. Resour.">
        <title>The genomes of chicory, endive, great burdock and yacon provide insights into Asteraceae palaeo-polyploidization history and plant inulin production.</title>
        <authorList>
            <person name="Fan W."/>
            <person name="Wang S."/>
            <person name="Wang H."/>
            <person name="Wang A."/>
            <person name="Jiang F."/>
            <person name="Liu H."/>
            <person name="Zhao H."/>
            <person name="Xu D."/>
            <person name="Zhang Y."/>
        </authorList>
    </citation>
    <scope>NUCLEOTIDE SEQUENCE [LARGE SCALE GENOMIC DNA]</scope>
    <source>
        <strain evidence="2">cv. Punajuju</strain>
    </source>
</reference>
<sequence>MVGVVREKDLATIPCEVEVRIGLGSGLILCNILEKAPGVPTFEASDLEQMLSSRIWSLGDFRNKAGYRGLYSVNQLIGIENMVLIGESVKLDVKNGS</sequence>
<protein>
    <submittedName>
        <fullName evidence="1">Uncharacterized protein</fullName>
    </submittedName>
</protein>
<proteinExistence type="predicted"/>
<reference evidence="1 2" key="2">
    <citation type="journal article" date="2022" name="Mol. Ecol. Resour.">
        <title>The genomes of chicory, endive, great burdock and yacon provide insights into Asteraceae paleo-polyploidization history and plant inulin production.</title>
        <authorList>
            <person name="Fan W."/>
            <person name="Wang S."/>
            <person name="Wang H."/>
            <person name="Wang A."/>
            <person name="Jiang F."/>
            <person name="Liu H."/>
            <person name="Zhao H."/>
            <person name="Xu D."/>
            <person name="Zhang Y."/>
        </authorList>
    </citation>
    <scope>NUCLEOTIDE SEQUENCE [LARGE SCALE GENOMIC DNA]</scope>
    <source>
        <strain evidence="2">cv. Punajuju</strain>
        <tissue evidence="1">Leaves</tissue>
    </source>
</reference>
<accession>A0ACB9H478</accession>
<dbReference type="EMBL" id="CM042009">
    <property type="protein sequence ID" value="KAI3790552.1"/>
    <property type="molecule type" value="Genomic_DNA"/>
</dbReference>